<name>A0A497F2B3_9CREN</name>
<organism evidence="1 2">
    <name type="scientific">Thermoproteota archaeon</name>
    <dbReference type="NCBI Taxonomy" id="2056631"/>
    <lineage>
        <taxon>Archaea</taxon>
        <taxon>Thermoproteota</taxon>
    </lineage>
</organism>
<dbReference type="Gene3D" id="3.40.50.720">
    <property type="entry name" value="NAD(P)-binding Rossmann-like Domain"/>
    <property type="match status" value="1"/>
</dbReference>
<accession>A0A497F2B3</accession>
<reference evidence="1 2" key="1">
    <citation type="submission" date="2018-06" db="EMBL/GenBank/DDBJ databases">
        <title>Extensive metabolic versatility and redundancy in microbially diverse, dynamic hydrothermal sediments.</title>
        <authorList>
            <person name="Dombrowski N."/>
            <person name="Teske A."/>
            <person name="Baker B.J."/>
        </authorList>
    </citation>
    <scope>NUCLEOTIDE SEQUENCE [LARGE SCALE GENOMIC DNA]</scope>
    <source>
        <strain evidence="1">B20_G2</strain>
    </source>
</reference>
<dbReference type="EMBL" id="QMRA01000057">
    <property type="protein sequence ID" value="RLE53645.1"/>
    <property type="molecule type" value="Genomic_DNA"/>
</dbReference>
<dbReference type="PANTHER" id="PTHR42869:SF1">
    <property type="entry name" value="SLL0572 PROTEIN"/>
    <property type="match status" value="1"/>
</dbReference>
<dbReference type="InterPro" id="IPR053199">
    <property type="entry name" value="cDPG_synthetase-like"/>
</dbReference>
<gene>
    <name evidence="1" type="ORF">DRJ26_03120</name>
</gene>
<proteinExistence type="predicted"/>
<dbReference type="SUPFAM" id="SSF52540">
    <property type="entry name" value="P-loop containing nucleoside triphosphate hydrolases"/>
    <property type="match status" value="1"/>
</dbReference>
<dbReference type="AlphaFoldDB" id="A0A497F2B3"/>
<evidence type="ECO:0000313" key="2">
    <source>
        <dbReference type="Proteomes" id="UP000269499"/>
    </source>
</evidence>
<dbReference type="Gene3D" id="3.40.50.300">
    <property type="entry name" value="P-loop containing nucleotide triphosphate hydrolases"/>
    <property type="match status" value="1"/>
</dbReference>
<sequence length="439" mass="49007">MVRRVIIMGAAGRDFHNFNVFFRDNPNYEVVAFTATQIPGIEKRIYPPELAGPRYPNGIPIYPEEKLPELIRELNVDEVVFSYSDVSHEYVMHRASIAMACGASFKLLGPKDAMLKSTKPVVAVCAVRTGAGKSTVSRKVARILKSWNYKVVVVRHPMPYGDLRRQICQRFEKIEDLEKYECTIEEKEEYEPHLNMGLIVYAGVDYEKILREAEKEADIILWDGGNNDYPFYKPDLLIVVADPMRPGHELKYFPGEVNARMADVVVINKVDSASPEAVEAVEKNIKNVNPKAVIVKAESVISVDNPEVIRGKRVVVVEDGPTLLHGDLTYGAGYVAAKKFGAAEIISPLTCAVGSIRKVVEERGCLAVPALGYGAEQLKELEETLARADCDGIVMATPTDLRRFIKIDKPVTKVSFELKEVSKPTLEDILKEFLSGFFK</sequence>
<protein>
    <submittedName>
        <fullName evidence="1">GTPase</fullName>
    </submittedName>
</protein>
<dbReference type="CDD" id="cd01983">
    <property type="entry name" value="SIMIBI"/>
    <property type="match status" value="1"/>
</dbReference>
<dbReference type="PANTHER" id="PTHR42869">
    <property type="entry name" value="SLL0572 PROTEIN"/>
    <property type="match status" value="1"/>
</dbReference>
<dbReference type="Proteomes" id="UP000269499">
    <property type="component" value="Unassembled WGS sequence"/>
</dbReference>
<dbReference type="InterPro" id="IPR027417">
    <property type="entry name" value="P-loop_NTPase"/>
</dbReference>
<comment type="caution">
    <text evidence="1">The sequence shown here is derived from an EMBL/GenBank/DDBJ whole genome shotgun (WGS) entry which is preliminary data.</text>
</comment>
<evidence type="ECO:0000313" key="1">
    <source>
        <dbReference type="EMBL" id="RLE53645.1"/>
    </source>
</evidence>